<dbReference type="EMBL" id="FZNY01000001">
    <property type="protein sequence ID" value="SNR49230.1"/>
    <property type="molecule type" value="Genomic_DNA"/>
</dbReference>
<evidence type="ECO:0000313" key="4">
    <source>
        <dbReference type="EMBL" id="SNR49230.1"/>
    </source>
</evidence>
<gene>
    <name evidence="4" type="ORF">SAMN06265376_1011409</name>
</gene>
<dbReference type="AlphaFoldDB" id="A0A238WRI6"/>
<evidence type="ECO:0000256" key="1">
    <source>
        <dbReference type="ARBA" id="ARBA00022737"/>
    </source>
</evidence>
<dbReference type="OrthoDB" id="1688888at2"/>
<dbReference type="SUPFAM" id="SSF52467">
    <property type="entry name" value="DHS-like NAD/FAD-binding domain"/>
    <property type="match status" value="1"/>
</dbReference>
<dbReference type="Pfam" id="PF13289">
    <property type="entry name" value="SIR2_2"/>
    <property type="match status" value="1"/>
</dbReference>
<feature type="repeat" description="TPR" evidence="3">
    <location>
        <begin position="859"/>
        <end position="892"/>
    </location>
</feature>
<dbReference type="SUPFAM" id="SSF48439">
    <property type="entry name" value="Protein prenylyltransferase"/>
    <property type="match status" value="1"/>
</dbReference>
<evidence type="ECO:0000256" key="2">
    <source>
        <dbReference type="ARBA" id="ARBA00022803"/>
    </source>
</evidence>
<evidence type="ECO:0000313" key="5">
    <source>
        <dbReference type="Proteomes" id="UP000198379"/>
    </source>
</evidence>
<keyword evidence="1" id="KW-0677">Repeat</keyword>
<dbReference type="Proteomes" id="UP000198379">
    <property type="component" value="Unassembled WGS sequence"/>
</dbReference>
<evidence type="ECO:0000256" key="3">
    <source>
        <dbReference type="PROSITE-ProRule" id="PRU00339"/>
    </source>
</evidence>
<dbReference type="Pfam" id="PF13431">
    <property type="entry name" value="TPR_17"/>
    <property type="match status" value="1"/>
</dbReference>
<accession>A0A238WRI6</accession>
<dbReference type="PANTHER" id="PTHR44858:SF1">
    <property type="entry name" value="UDP-N-ACETYLGLUCOSAMINE--PEPTIDE N-ACETYLGLUCOSAMINYLTRANSFERASE SPINDLY-RELATED"/>
    <property type="match status" value="1"/>
</dbReference>
<dbReference type="SMART" id="SM00028">
    <property type="entry name" value="TPR"/>
    <property type="match status" value="9"/>
</dbReference>
<dbReference type="RefSeq" id="WP_089370662.1">
    <property type="nucleotide sequence ID" value="NZ_BMEP01000003.1"/>
</dbReference>
<feature type="repeat" description="TPR" evidence="3">
    <location>
        <begin position="688"/>
        <end position="721"/>
    </location>
</feature>
<feature type="repeat" description="TPR" evidence="3">
    <location>
        <begin position="893"/>
        <end position="926"/>
    </location>
</feature>
<dbReference type="Gene3D" id="1.25.40.10">
    <property type="entry name" value="Tetratricopeptide repeat domain"/>
    <property type="match status" value="4"/>
</dbReference>
<sequence>MIEKIKDAIKDDSLILFVGAGMSIPFGFPNWADLIQNILEKLHQKYGTTIPVPFDYFINQGNNVDVFKVLSSLENENCKSEVNTLLYEEITSVDIKDCDFNKQEKLWQISDKIITTNYDKVLEKKKPEDIPWFSNFNEFQQSRSLNDNPFLYKIHGDINNPDKCIFFESDYKKLYDEDTSDKETLKTFLKTKTILFLGFSMNDPFITKQIEYLYAIYSGYNRNHYILQTKSNSKDLRKHNLQTIPIDNWNDAFDDFLDELVEAKKENSKNDIVITPSKKEDIDISKIKDTILLEKMFDEKKEEFDEAEDHLKKKFDKELRVIKDRMIELRTKQFNFDFKIPDHDLNELEHIFETIYNSEILSDLTKGKINKIKNVNEKIYQWYHRSVIVSALACSLVNHHKIDIAKIDLLIDFVNESEPKVWQKAITYLFIVLNFLGNRWIRYKKKLESKIERLKLNLEIQESLRTIIYFMQIGLQRENALGQYVFENKHFKNNPFNYFLPFFKGNPSVDKLYDNENIEDIEGFIEFLYDIPLPDSFKYLVCNEENIIVEKKSHHQIDEGKLQDSLSIFTMHITFEPYLNYASEFLNFYENHPDINKSINEKGTIVEVKNLKNYLLNTIEHHRALGRQFMIEEQWGKAITHYQQLLVIKENDILALKSLITCFENKKNSTDDRLELRLKIENIDPKDHENLFKVGVLYNEKKKYKTAIKYFDKAIILEDKKSDYYGIRASSNRSLGKLEDSLKDHNKSIEFDRENAMYFNNRGNTKFDLKDYEGALRDYNKSIELDDKSADTYINRAGVKVKLKGHKSTAINDCDTAIQLDNKNGKYFRERGNIKFDLKDYEGALKDYNYAINKNSRDIDSLNNRGLTKDSLGDYENSLKDYDKIITLDPNDIAAYTNKANSLRKLNQINEALETIAIAQELNPEDSMACGTKAAIYASHGDDEKFYEFLEKAFQLNAKANWLDNDIKEKYKNEKRFQDLLKKYDQTLEEE</sequence>
<keyword evidence="5" id="KW-1185">Reference proteome</keyword>
<dbReference type="Pfam" id="PF13181">
    <property type="entry name" value="TPR_8"/>
    <property type="match status" value="2"/>
</dbReference>
<dbReference type="SUPFAM" id="SSF48452">
    <property type="entry name" value="TPR-like"/>
    <property type="match status" value="1"/>
</dbReference>
<dbReference type="InterPro" id="IPR029035">
    <property type="entry name" value="DHS-like_NAD/FAD-binding_dom"/>
</dbReference>
<dbReference type="InterPro" id="IPR050498">
    <property type="entry name" value="Ycf3"/>
</dbReference>
<keyword evidence="2 3" id="KW-0802">TPR repeat</keyword>
<dbReference type="InterPro" id="IPR011990">
    <property type="entry name" value="TPR-like_helical_dom_sf"/>
</dbReference>
<protein>
    <submittedName>
        <fullName evidence="4">Tetratricopeptide repeat-containing protein</fullName>
    </submittedName>
</protein>
<reference evidence="4 5" key="1">
    <citation type="submission" date="2017-06" db="EMBL/GenBank/DDBJ databases">
        <authorList>
            <person name="Kim H.J."/>
            <person name="Triplett B.A."/>
        </authorList>
    </citation>
    <scope>NUCLEOTIDE SEQUENCE [LARGE SCALE GENOMIC DNA]</scope>
    <source>
        <strain evidence="4 5">DSM 25597</strain>
    </source>
</reference>
<organism evidence="4 5">
    <name type="scientific">Dokdonia pacifica</name>
    <dbReference type="NCBI Taxonomy" id="1627892"/>
    <lineage>
        <taxon>Bacteria</taxon>
        <taxon>Pseudomonadati</taxon>
        <taxon>Bacteroidota</taxon>
        <taxon>Flavobacteriia</taxon>
        <taxon>Flavobacteriales</taxon>
        <taxon>Flavobacteriaceae</taxon>
        <taxon>Dokdonia</taxon>
    </lineage>
</organism>
<proteinExistence type="predicted"/>
<name>A0A238WRI6_9FLAO</name>
<dbReference type="PROSITE" id="PS50005">
    <property type="entry name" value="TPR"/>
    <property type="match status" value="4"/>
</dbReference>
<dbReference type="PANTHER" id="PTHR44858">
    <property type="entry name" value="TETRATRICOPEPTIDE REPEAT PROTEIN 6"/>
    <property type="match status" value="1"/>
</dbReference>
<feature type="repeat" description="TPR" evidence="3">
    <location>
        <begin position="756"/>
        <end position="789"/>
    </location>
</feature>
<dbReference type="InterPro" id="IPR019734">
    <property type="entry name" value="TPR_rpt"/>
</dbReference>